<feature type="non-terminal residue" evidence="1">
    <location>
        <position position="1"/>
    </location>
</feature>
<reference evidence="1" key="1">
    <citation type="submission" date="2022-03" db="EMBL/GenBank/DDBJ databases">
        <authorList>
            <person name="Martin H S."/>
        </authorList>
    </citation>
    <scope>NUCLEOTIDE SEQUENCE</scope>
</reference>
<organism evidence="1 2">
    <name type="scientific">Iphiclides podalirius</name>
    <name type="common">scarce swallowtail</name>
    <dbReference type="NCBI Taxonomy" id="110791"/>
    <lineage>
        <taxon>Eukaryota</taxon>
        <taxon>Metazoa</taxon>
        <taxon>Ecdysozoa</taxon>
        <taxon>Arthropoda</taxon>
        <taxon>Hexapoda</taxon>
        <taxon>Insecta</taxon>
        <taxon>Pterygota</taxon>
        <taxon>Neoptera</taxon>
        <taxon>Endopterygota</taxon>
        <taxon>Lepidoptera</taxon>
        <taxon>Glossata</taxon>
        <taxon>Ditrysia</taxon>
        <taxon>Papilionoidea</taxon>
        <taxon>Papilionidae</taxon>
        <taxon>Papilioninae</taxon>
        <taxon>Iphiclides</taxon>
    </lineage>
</organism>
<protein>
    <submittedName>
        <fullName evidence="1">Uncharacterized protein</fullName>
    </submittedName>
</protein>
<sequence length="183" mass="20100">MSFQLVRLRRCVRPRHVYDLQVRRHSAGTISLSPDNLSALIGFRTCSRRAPSRLASYARYTETIDGAAPVKPAGLPLQGKRQDAETLPLYMGPHRALRLVQFALAPERAAYISGVEGLDDIPPRITRPRVKWRSVFSTARRGFCEAQTGRTGRARVFSAGNTGTHAPAGLPASTITALRTPSH</sequence>
<name>A0ABN8J657_9NEOP</name>
<dbReference type="Proteomes" id="UP000837857">
    <property type="component" value="Chromosome 7"/>
</dbReference>
<accession>A0ABN8J657</accession>
<dbReference type="EMBL" id="OW152819">
    <property type="protein sequence ID" value="CAH2074331.1"/>
    <property type="molecule type" value="Genomic_DNA"/>
</dbReference>
<evidence type="ECO:0000313" key="2">
    <source>
        <dbReference type="Proteomes" id="UP000837857"/>
    </source>
</evidence>
<evidence type="ECO:0000313" key="1">
    <source>
        <dbReference type="EMBL" id="CAH2074331.1"/>
    </source>
</evidence>
<gene>
    <name evidence="1" type="ORF">IPOD504_LOCUS16027</name>
</gene>
<proteinExistence type="predicted"/>
<keyword evidence="2" id="KW-1185">Reference proteome</keyword>